<gene>
    <name evidence="9" type="ORF">ACFQWG_00805</name>
</gene>
<organism evidence="9 10">
    <name type="scientific">Schaalia naturae</name>
    <dbReference type="NCBI Taxonomy" id="635203"/>
    <lineage>
        <taxon>Bacteria</taxon>
        <taxon>Bacillati</taxon>
        <taxon>Actinomycetota</taxon>
        <taxon>Actinomycetes</taxon>
        <taxon>Actinomycetales</taxon>
        <taxon>Actinomycetaceae</taxon>
        <taxon>Schaalia</taxon>
    </lineage>
</organism>
<dbReference type="Gene3D" id="3.20.20.80">
    <property type="entry name" value="Glycosidases"/>
    <property type="match status" value="1"/>
</dbReference>
<evidence type="ECO:0000256" key="4">
    <source>
        <dbReference type="ARBA" id="ARBA00012670"/>
    </source>
</evidence>
<feature type="domain" description="Alpha-L-arabinofuranosidase C-terminal" evidence="8">
    <location>
        <begin position="295"/>
        <end position="499"/>
    </location>
</feature>
<evidence type="ECO:0000313" key="10">
    <source>
        <dbReference type="Proteomes" id="UP001596527"/>
    </source>
</evidence>
<evidence type="ECO:0000313" key="9">
    <source>
        <dbReference type="EMBL" id="MFC7579771.1"/>
    </source>
</evidence>
<dbReference type="Gene3D" id="2.60.40.1180">
    <property type="entry name" value="Golgi alpha-mannosidase II"/>
    <property type="match status" value="1"/>
</dbReference>
<keyword evidence="7" id="KW-0326">Glycosidase</keyword>
<comment type="subunit">
    <text evidence="3">Homohexamer; trimer of dimers.</text>
</comment>
<keyword evidence="5" id="KW-0378">Hydrolase</keyword>
<comment type="similarity">
    <text evidence="2">Belongs to the glycosyl hydrolase 51 family.</text>
</comment>
<dbReference type="Pfam" id="PF06964">
    <property type="entry name" value="Alpha-L-AF_C"/>
    <property type="match status" value="1"/>
</dbReference>
<dbReference type="RefSeq" id="WP_380971259.1">
    <property type="nucleotide sequence ID" value="NZ_JBHTEF010000001.1"/>
</dbReference>
<evidence type="ECO:0000256" key="2">
    <source>
        <dbReference type="ARBA" id="ARBA00007186"/>
    </source>
</evidence>
<evidence type="ECO:0000256" key="1">
    <source>
        <dbReference type="ARBA" id="ARBA00001462"/>
    </source>
</evidence>
<accession>A0ABW2SIS0</accession>
<dbReference type="EMBL" id="JBHTEF010000001">
    <property type="protein sequence ID" value="MFC7579771.1"/>
    <property type="molecule type" value="Genomic_DNA"/>
</dbReference>
<dbReference type="EC" id="3.2.1.55" evidence="4"/>
<evidence type="ECO:0000259" key="8">
    <source>
        <dbReference type="SMART" id="SM00813"/>
    </source>
</evidence>
<dbReference type="InterPro" id="IPR055235">
    <property type="entry name" value="ASD1_cat"/>
</dbReference>
<keyword evidence="10" id="KW-1185">Reference proteome</keyword>
<dbReference type="InterPro" id="IPR013780">
    <property type="entry name" value="Glyco_hydro_b"/>
</dbReference>
<dbReference type="InterPro" id="IPR010720">
    <property type="entry name" value="Alpha-L-AF_C"/>
</dbReference>
<sequence length="507" mass="55034">MVDGSLEAQLRVDPGFTVGPVRKELFGSFVEHLGRCVYGGIYEPGHPAADGDGFRTDVMDLVGELGVSDIRYPGGNFVSGYRWEDGIGAPGQRPRRLDLAWHSLETNEFGLDEFARWARRTRTDPVMAVNLGTRGAQEALDLLEYCNVSSGTRLSDQRRSNGAEAPYRIRTWCLGNEMDGPWQIGHRPPQEYGALAARTARAMRMIDPDLRLVVCGSSNSAMATFGTWESAVLAEAYDAVDAVSAHQYYAMEGGDLASFLASGVDMDRMIERLVAVIDAAGVARGSRRRLDIAFDEWNVWYQDRAESRVPEGDDWPVAPRLLEDRYTVADAVVVGDLLITLLRHADRVASANLAQLVNVIAPIVAEPGGPAWRQTIFHPFAATSRAARGEVLRTVVRVPTIPTPRYGDVPAVDAVATWEEKTGALAVLLVNRSVDDEASVRVGLNAFGDRMPTAVSAVSVGGRDLDRTASADADTGRPWANRSAQADGEGVAVALPPASWSLVELRM</sequence>
<dbReference type="Pfam" id="PF22848">
    <property type="entry name" value="ASD1_dom"/>
    <property type="match status" value="1"/>
</dbReference>
<evidence type="ECO:0000256" key="3">
    <source>
        <dbReference type="ARBA" id="ARBA00011165"/>
    </source>
</evidence>
<dbReference type="PANTHER" id="PTHR43576:SF3">
    <property type="entry name" value="ALPHA-L-ARABINOFURANOSIDASE C"/>
    <property type="match status" value="1"/>
</dbReference>
<protein>
    <recommendedName>
        <fullName evidence="4">non-reducing end alpha-L-arabinofuranosidase</fullName>
        <ecNumber evidence="4">3.2.1.55</ecNumber>
    </recommendedName>
</protein>
<comment type="catalytic activity">
    <reaction evidence="1">
        <text>Hydrolysis of terminal non-reducing alpha-L-arabinofuranoside residues in alpha-L-arabinosides.</text>
        <dbReference type="EC" id="3.2.1.55"/>
    </reaction>
</comment>
<keyword evidence="6" id="KW-0119">Carbohydrate metabolism</keyword>
<dbReference type="InterPro" id="IPR017853">
    <property type="entry name" value="GH"/>
</dbReference>
<proteinExistence type="inferred from homology"/>
<dbReference type="Proteomes" id="UP001596527">
    <property type="component" value="Unassembled WGS sequence"/>
</dbReference>
<name>A0ABW2SIS0_9ACTO</name>
<evidence type="ECO:0000256" key="6">
    <source>
        <dbReference type="ARBA" id="ARBA00023277"/>
    </source>
</evidence>
<evidence type="ECO:0000256" key="5">
    <source>
        <dbReference type="ARBA" id="ARBA00022801"/>
    </source>
</evidence>
<evidence type="ECO:0000256" key="7">
    <source>
        <dbReference type="ARBA" id="ARBA00023295"/>
    </source>
</evidence>
<reference evidence="10" key="1">
    <citation type="journal article" date="2019" name="Int. J. Syst. Evol. Microbiol.">
        <title>The Global Catalogue of Microorganisms (GCM) 10K type strain sequencing project: providing services to taxonomists for standard genome sequencing and annotation.</title>
        <authorList>
            <consortium name="The Broad Institute Genomics Platform"/>
            <consortium name="The Broad Institute Genome Sequencing Center for Infectious Disease"/>
            <person name="Wu L."/>
            <person name="Ma J."/>
        </authorList>
    </citation>
    <scope>NUCLEOTIDE SEQUENCE [LARGE SCALE GENOMIC DNA]</scope>
    <source>
        <strain evidence="10">CCUG 56698</strain>
    </source>
</reference>
<dbReference type="SUPFAM" id="SSF51011">
    <property type="entry name" value="Glycosyl hydrolase domain"/>
    <property type="match status" value="1"/>
</dbReference>
<dbReference type="SUPFAM" id="SSF51445">
    <property type="entry name" value="(Trans)glycosidases"/>
    <property type="match status" value="1"/>
</dbReference>
<comment type="caution">
    <text evidence="9">The sequence shown here is derived from an EMBL/GenBank/DDBJ whole genome shotgun (WGS) entry which is preliminary data.</text>
</comment>
<dbReference type="PANTHER" id="PTHR43576">
    <property type="entry name" value="ALPHA-L-ARABINOFURANOSIDASE C-RELATED"/>
    <property type="match status" value="1"/>
</dbReference>
<dbReference type="SMART" id="SM00813">
    <property type="entry name" value="Alpha-L-AF_C"/>
    <property type="match status" value="1"/>
</dbReference>